<protein>
    <submittedName>
        <fullName evidence="1">Uncharacterized protein</fullName>
    </submittedName>
</protein>
<reference evidence="1 2" key="1">
    <citation type="journal article" date="2015" name="PLoS ONE">
        <title>Azotobacter Genomes: The Genome of Azotobacter chroococcum NCIMB 8003 (ATCC 4412).</title>
        <authorList>
            <person name="Robson R.L."/>
            <person name="Jones R."/>
            <person name="Robson R.M."/>
            <person name="Schwartz A."/>
            <person name="Richardson T.H."/>
        </authorList>
    </citation>
    <scope>NUCLEOTIDE SEQUENCE [LARGE SCALE GENOMIC DNA]</scope>
    <source>
        <strain evidence="1 2">NCIMB 8003</strain>
    </source>
</reference>
<evidence type="ECO:0000313" key="1">
    <source>
        <dbReference type="EMBL" id="AJE22030.1"/>
    </source>
</evidence>
<organism evidence="1 2">
    <name type="scientific">Azotobacter chroococcum NCIMB 8003</name>
    <dbReference type="NCBI Taxonomy" id="1328314"/>
    <lineage>
        <taxon>Bacteria</taxon>
        <taxon>Pseudomonadati</taxon>
        <taxon>Pseudomonadota</taxon>
        <taxon>Gammaproteobacteria</taxon>
        <taxon>Pseudomonadales</taxon>
        <taxon>Pseudomonadaceae</taxon>
        <taxon>Azotobacter</taxon>
    </lineage>
</organism>
<dbReference type="STRING" id="1328314.Achr_26030"/>
<evidence type="ECO:0000313" key="2">
    <source>
        <dbReference type="Proteomes" id="UP000068210"/>
    </source>
</evidence>
<dbReference type="AlphaFoldDB" id="A0A0C4WR31"/>
<keyword evidence="2" id="KW-1185">Reference proteome</keyword>
<name>A0A0C4WR31_9GAMM</name>
<gene>
    <name evidence="1" type="ORF">Achr_26030</name>
</gene>
<dbReference type="Proteomes" id="UP000068210">
    <property type="component" value="Chromosome"/>
</dbReference>
<sequence>MKQNDQADAVWTQMCRAARLDPERRLAARQAILQGEAAQDCTVYRPDERDPDAEEEDLGDARVLFTGPFQAPEEWDEQMRADYFDENDPALFVTALVECEAAPASRGFFTVEPGDYLAATLESGEVVMFYVYDCSEDEQGRRCVLIRDDEVLL</sequence>
<dbReference type="KEGG" id="acx:Achr_26030"/>
<dbReference type="EMBL" id="CP010415">
    <property type="protein sequence ID" value="AJE22030.1"/>
    <property type="molecule type" value="Genomic_DNA"/>
</dbReference>
<accession>A0A0C4WR31</accession>
<proteinExistence type="predicted"/>
<dbReference type="HOGENOM" id="CLU_1831032_0_0_6"/>